<reference evidence="2" key="1">
    <citation type="submission" date="2020-10" db="EMBL/GenBank/DDBJ databases">
        <authorList>
            <person name="Gilroy R."/>
        </authorList>
    </citation>
    <scope>NUCLEOTIDE SEQUENCE</scope>
    <source>
        <strain evidence="2">4509</strain>
    </source>
</reference>
<evidence type="ECO:0000313" key="3">
    <source>
        <dbReference type="Proteomes" id="UP000824082"/>
    </source>
</evidence>
<name>A0A9D1ISH6_9FIRM</name>
<organism evidence="2 3">
    <name type="scientific">Candidatus Egerieicola faecale</name>
    <dbReference type="NCBI Taxonomy" id="2840774"/>
    <lineage>
        <taxon>Bacteria</taxon>
        <taxon>Bacillati</taxon>
        <taxon>Bacillota</taxon>
        <taxon>Clostridia</taxon>
        <taxon>Eubacteriales</taxon>
        <taxon>Oscillospiraceae</taxon>
        <taxon>Oscillospiraceae incertae sedis</taxon>
        <taxon>Candidatus Egerieicola</taxon>
    </lineage>
</organism>
<comment type="similarity">
    <text evidence="1">Belongs to the MecA family.</text>
</comment>
<dbReference type="AlphaFoldDB" id="A0A9D1ISH6"/>
<proteinExistence type="inferred from homology"/>
<dbReference type="InterPro" id="IPR008681">
    <property type="entry name" value="Neg-reg_MecA"/>
</dbReference>
<dbReference type="InterPro" id="IPR038471">
    <property type="entry name" value="MecA_C_sf"/>
</dbReference>
<sequence>MKIEAIDEATIKVVLTNKEMNAYHLSYETMDSNDTATKKLLVAVLGRVKGKTDLDLENSRLFVEAYPLGEGGLILYVNFMKNTAKPIRSSGLSVPLIFSFPSLEALCGACLRLEKQTSHLILQSKLYRTQQEYQLIVWSYCRLEQRLLRIVREYGRLRGKGSIASAWIQEHGKVLLEQDAVAVMAKLG</sequence>
<dbReference type="Gene3D" id="3.30.70.1950">
    <property type="match status" value="1"/>
</dbReference>
<dbReference type="EMBL" id="DVMX01000100">
    <property type="protein sequence ID" value="HIU41901.1"/>
    <property type="molecule type" value="Genomic_DNA"/>
</dbReference>
<evidence type="ECO:0000256" key="1">
    <source>
        <dbReference type="ARBA" id="ARBA00005397"/>
    </source>
</evidence>
<dbReference type="Proteomes" id="UP000824082">
    <property type="component" value="Unassembled WGS sequence"/>
</dbReference>
<dbReference type="Pfam" id="PF05389">
    <property type="entry name" value="MecA"/>
    <property type="match status" value="2"/>
</dbReference>
<comment type="caution">
    <text evidence="2">The sequence shown here is derived from an EMBL/GenBank/DDBJ whole genome shotgun (WGS) entry which is preliminary data.</text>
</comment>
<accession>A0A9D1ISH6</accession>
<evidence type="ECO:0000313" key="2">
    <source>
        <dbReference type="EMBL" id="HIU41901.1"/>
    </source>
</evidence>
<gene>
    <name evidence="2" type="ORF">IAD19_05035</name>
</gene>
<protein>
    <submittedName>
        <fullName evidence="2">Adaptor protein MecA</fullName>
    </submittedName>
</protein>
<reference evidence="2" key="2">
    <citation type="journal article" date="2021" name="PeerJ">
        <title>Extensive microbial diversity within the chicken gut microbiome revealed by metagenomics and culture.</title>
        <authorList>
            <person name="Gilroy R."/>
            <person name="Ravi A."/>
            <person name="Getino M."/>
            <person name="Pursley I."/>
            <person name="Horton D.L."/>
            <person name="Alikhan N.F."/>
            <person name="Baker D."/>
            <person name="Gharbi K."/>
            <person name="Hall N."/>
            <person name="Watson M."/>
            <person name="Adriaenssens E.M."/>
            <person name="Foster-Nyarko E."/>
            <person name="Jarju S."/>
            <person name="Secka A."/>
            <person name="Antonio M."/>
            <person name="Oren A."/>
            <person name="Chaudhuri R.R."/>
            <person name="La Ragione R."/>
            <person name="Hildebrand F."/>
            <person name="Pallen M.J."/>
        </authorList>
    </citation>
    <scope>NUCLEOTIDE SEQUENCE</scope>
    <source>
        <strain evidence="2">4509</strain>
    </source>
</reference>